<feature type="signal peptide" evidence="1">
    <location>
        <begin position="1"/>
        <end position="20"/>
    </location>
</feature>
<dbReference type="Proteomes" id="UP001500367">
    <property type="component" value="Unassembled WGS sequence"/>
</dbReference>
<evidence type="ECO:0000313" key="3">
    <source>
        <dbReference type="Proteomes" id="UP001500367"/>
    </source>
</evidence>
<evidence type="ECO:0000256" key="1">
    <source>
        <dbReference type="SAM" id="SignalP"/>
    </source>
</evidence>
<accession>A0ABP7W2G1</accession>
<evidence type="ECO:0000313" key="2">
    <source>
        <dbReference type="EMBL" id="GAA4079000.1"/>
    </source>
</evidence>
<dbReference type="EMBL" id="BAABCT010000008">
    <property type="protein sequence ID" value="GAA4079000.1"/>
    <property type="molecule type" value="Genomic_DNA"/>
</dbReference>
<reference evidence="3" key="1">
    <citation type="journal article" date="2019" name="Int. J. Syst. Evol. Microbiol.">
        <title>The Global Catalogue of Microorganisms (GCM) 10K type strain sequencing project: providing services to taxonomists for standard genome sequencing and annotation.</title>
        <authorList>
            <consortium name="The Broad Institute Genomics Platform"/>
            <consortium name="The Broad Institute Genome Sequencing Center for Infectious Disease"/>
            <person name="Wu L."/>
            <person name="Ma J."/>
        </authorList>
    </citation>
    <scope>NUCLEOTIDE SEQUENCE [LARGE SCALE GENOMIC DNA]</scope>
    <source>
        <strain evidence="3">JCM 17069</strain>
    </source>
</reference>
<proteinExistence type="predicted"/>
<name>A0ABP7W2G1_9FLAO</name>
<comment type="caution">
    <text evidence="2">The sequence shown here is derived from an EMBL/GenBank/DDBJ whole genome shotgun (WGS) entry which is preliminary data.</text>
</comment>
<sequence length="131" mass="15180">MKTYLNTLFIFFLISIPNIAKSQNLENFEEYIVNEWSLEYYETGGAKFPPKSGHENDKMIFTKEHKSESINNGVSQVGTWEFDKENGILLVVEEKNEFKMKFKVISCTETNCVLELKNLQGQKIRAFLVAN</sequence>
<protein>
    <recommendedName>
        <fullName evidence="4">Lipocalin-like domain-containing protein</fullName>
    </recommendedName>
</protein>
<feature type="chain" id="PRO_5046965561" description="Lipocalin-like domain-containing protein" evidence="1">
    <location>
        <begin position="21"/>
        <end position="131"/>
    </location>
</feature>
<evidence type="ECO:0008006" key="4">
    <source>
        <dbReference type="Google" id="ProtNLM"/>
    </source>
</evidence>
<gene>
    <name evidence="2" type="ORF">GCM10022389_26320</name>
</gene>
<keyword evidence="1" id="KW-0732">Signal</keyword>
<organism evidence="2 3">
    <name type="scientific">Flavobacterium cheonanense</name>
    <dbReference type="NCBI Taxonomy" id="706183"/>
    <lineage>
        <taxon>Bacteria</taxon>
        <taxon>Pseudomonadati</taxon>
        <taxon>Bacteroidota</taxon>
        <taxon>Flavobacteriia</taxon>
        <taxon>Flavobacteriales</taxon>
        <taxon>Flavobacteriaceae</taxon>
        <taxon>Flavobacterium</taxon>
    </lineage>
</organism>
<dbReference type="RefSeq" id="WP_344817137.1">
    <property type="nucleotide sequence ID" value="NZ_BAABCT010000008.1"/>
</dbReference>
<keyword evidence="3" id="KW-1185">Reference proteome</keyword>